<reference evidence="2 3" key="1">
    <citation type="journal article" date="2022" name="Allergy">
        <title>Genome assembly and annotation of Periplaneta americana reveal a comprehensive cockroach allergen profile.</title>
        <authorList>
            <person name="Wang L."/>
            <person name="Xiong Q."/>
            <person name="Saelim N."/>
            <person name="Wang L."/>
            <person name="Nong W."/>
            <person name="Wan A.T."/>
            <person name="Shi M."/>
            <person name="Liu X."/>
            <person name="Cao Q."/>
            <person name="Hui J.H.L."/>
            <person name="Sookrung N."/>
            <person name="Leung T.F."/>
            <person name="Tungtrongchitr A."/>
            <person name="Tsui S.K.W."/>
        </authorList>
    </citation>
    <scope>NUCLEOTIDE SEQUENCE [LARGE SCALE GENOMIC DNA]</scope>
    <source>
        <strain evidence="2">PWHHKU_190912</strain>
    </source>
</reference>
<evidence type="ECO:0000256" key="1">
    <source>
        <dbReference type="SAM" id="MobiDB-lite"/>
    </source>
</evidence>
<accession>A0ABQ8TSF9</accession>
<evidence type="ECO:0000313" key="3">
    <source>
        <dbReference type="Proteomes" id="UP001148838"/>
    </source>
</evidence>
<feature type="compositionally biased region" description="Basic and acidic residues" evidence="1">
    <location>
        <begin position="85"/>
        <end position="105"/>
    </location>
</feature>
<proteinExistence type="predicted"/>
<evidence type="ECO:0000313" key="2">
    <source>
        <dbReference type="EMBL" id="KAJ4449594.1"/>
    </source>
</evidence>
<dbReference type="EMBL" id="JAJSOF020000003">
    <property type="protein sequence ID" value="KAJ4449594.1"/>
    <property type="molecule type" value="Genomic_DNA"/>
</dbReference>
<organism evidence="2 3">
    <name type="scientific">Periplaneta americana</name>
    <name type="common">American cockroach</name>
    <name type="synonym">Blatta americana</name>
    <dbReference type="NCBI Taxonomy" id="6978"/>
    <lineage>
        <taxon>Eukaryota</taxon>
        <taxon>Metazoa</taxon>
        <taxon>Ecdysozoa</taxon>
        <taxon>Arthropoda</taxon>
        <taxon>Hexapoda</taxon>
        <taxon>Insecta</taxon>
        <taxon>Pterygota</taxon>
        <taxon>Neoptera</taxon>
        <taxon>Polyneoptera</taxon>
        <taxon>Dictyoptera</taxon>
        <taxon>Blattodea</taxon>
        <taxon>Blattoidea</taxon>
        <taxon>Blattidae</taxon>
        <taxon>Blattinae</taxon>
        <taxon>Periplaneta</taxon>
    </lineage>
</organism>
<sequence length="152" mass="17836">MMTRSPRKSTTKLVQQVHNCRYWASENPNLVYEQPIHDLKIANLDEYLTFLDEIYPQLTEEELNYAYLRSYLASVQNKSLLKKKENSTINGDEGKEVSPNRDSCNKEPTAARRFYPSQYSRVPLAEDFDLGYLSTEDVCRSSRRNVREHLHQ</sequence>
<feature type="region of interest" description="Disordered" evidence="1">
    <location>
        <begin position="85"/>
        <end position="108"/>
    </location>
</feature>
<keyword evidence="3" id="KW-1185">Reference proteome</keyword>
<gene>
    <name evidence="2" type="ORF">ANN_00997</name>
</gene>
<protein>
    <submittedName>
        <fullName evidence="2">Uncharacterized protein</fullName>
    </submittedName>
</protein>
<comment type="caution">
    <text evidence="2">The sequence shown here is derived from an EMBL/GenBank/DDBJ whole genome shotgun (WGS) entry which is preliminary data.</text>
</comment>
<dbReference type="Proteomes" id="UP001148838">
    <property type="component" value="Unassembled WGS sequence"/>
</dbReference>
<name>A0ABQ8TSF9_PERAM</name>